<dbReference type="InterPro" id="IPR003598">
    <property type="entry name" value="Ig_sub2"/>
</dbReference>
<keyword evidence="2" id="KW-1015">Disulfide bond</keyword>
<evidence type="ECO:0000256" key="1">
    <source>
        <dbReference type="ARBA" id="ARBA00022729"/>
    </source>
</evidence>
<dbReference type="Proteomes" id="UP000261620">
    <property type="component" value="Unplaced"/>
</dbReference>
<dbReference type="InterPro" id="IPR050488">
    <property type="entry name" value="Ig_Fc_receptor"/>
</dbReference>
<keyword evidence="5" id="KW-1185">Reference proteome</keyword>
<dbReference type="OMA" id="VTEVQWD"/>
<evidence type="ECO:0000256" key="2">
    <source>
        <dbReference type="ARBA" id="ARBA00023157"/>
    </source>
</evidence>
<dbReference type="Gene3D" id="2.60.40.10">
    <property type="entry name" value="Immunoglobulins"/>
    <property type="match status" value="3"/>
</dbReference>
<dbReference type="InterPro" id="IPR036179">
    <property type="entry name" value="Ig-like_dom_sf"/>
</dbReference>
<protein>
    <recommendedName>
        <fullName evidence="3">Ig-like domain-containing protein</fullName>
    </recommendedName>
</protein>
<dbReference type="PANTHER" id="PTHR11481:SF64">
    <property type="entry name" value="FC RECEPTOR-LIKE PROTEIN 4"/>
    <property type="match status" value="1"/>
</dbReference>
<dbReference type="GO" id="GO:0007166">
    <property type="term" value="P:cell surface receptor signaling pathway"/>
    <property type="evidence" value="ECO:0007669"/>
    <property type="project" value="TreeGrafter"/>
</dbReference>
<dbReference type="AlphaFoldDB" id="A0A3Q3VZF0"/>
<evidence type="ECO:0000259" key="3">
    <source>
        <dbReference type="PROSITE" id="PS50835"/>
    </source>
</evidence>
<dbReference type="SMART" id="SM00408">
    <property type="entry name" value="IGc2"/>
    <property type="match status" value="2"/>
</dbReference>
<dbReference type="InterPro" id="IPR003599">
    <property type="entry name" value="Ig_sub"/>
</dbReference>
<dbReference type="GO" id="GO:0006955">
    <property type="term" value="P:immune response"/>
    <property type="evidence" value="ECO:0007669"/>
    <property type="project" value="TreeGrafter"/>
</dbReference>
<dbReference type="Pfam" id="PF13927">
    <property type="entry name" value="Ig_3"/>
    <property type="match status" value="2"/>
</dbReference>
<evidence type="ECO:0000313" key="5">
    <source>
        <dbReference type="Proteomes" id="UP000261620"/>
    </source>
</evidence>
<evidence type="ECO:0000313" key="4">
    <source>
        <dbReference type="Ensembl" id="ENSMMOP00000008881.1"/>
    </source>
</evidence>
<accession>A0A3Q3VZF0</accession>
<feature type="domain" description="Ig-like" evidence="3">
    <location>
        <begin position="6"/>
        <end position="103"/>
    </location>
</feature>
<proteinExistence type="predicted"/>
<reference evidence="4" key="2">
    <citation type="submission" date="2025-09" db="UniProtKB">
        <authorList>
            <consortium name="Ensembl"/>
        </authorList>
    </citation>
    <scope>IDENTIFICATION</scope>
</reference>
<dbReference type="InterPro" id="IPR013783">
    <property type="entry name" value="Ig-like_fold"/>
</dbReference>
<dbReference type="PROSITE" id="PS50835">
    <property type="entry name" value="IG_LIKE"/>
    <property type="match status" value="1"/>
</dbReference>
<name>A0A3Q3VZF0_MOLML</name>
<dbReference type="GO" id="GO:0004888">
    <property type="term" value="F:transmembrane signaling receptor activity"/>
    <property type="evidence" value="ECO:0007669"/>
    <property type="project" value="TreeGrafter"/>
</dbReference>
<dbReference type="SUPFAM" id="SSF48726">
    <property type="entry name" value="Immunoglobulin"/>
    <property type="match status" value="2"/>
</dbReference>
<dbReference type="GO" id="GO:0009897">
    <property type="term" value="C:external side of plasma membrane"/>
    <property type="evidence" value="ECO:0007669"/>
    <property type="project" value="TreeGrafter"/>
</dbReference>
<organism evidence="4 5">
    <name type="scientific">Mola mola</name>
    <name type="common">Ocean sunfish</name>
    <name type="synonym">Tetraodon mola</name>
    <dbReference type="NCBI Taxonomy" id="94237"/>
    <lineage>
        <taxon>Eukaryota</taxon>
        <taxon>Metazoa</taxon>
        <taxon>Chordata</taxon>
        <taxon>Craniata</taxon>
        <taxon>Vertebrata</taxon>
        <taxon>Euteleostomi</taxon>
        <taxon>Actinopterygii</taxon>
        <taxon>Neopterygii</taxon>
        <taxon>Teleostei</taxon>
        <taxon>Neoteleostei</taxon>
        <taxon>Acanthomorphata</taxon>
        <taxon>Eupercaria</taxon>
        <taxon>Tetraodontiformes</taxon>
        <taxon>Molidae</taxon>
        <taxon>Mola</taxon>
    </lineage>
</organism>
<keyword evidence="1" id="KW-0732">Signal</keyword>
<sequence>MGLFGPADTLKVSVSVWPPGSNIYLGECLLLQCTVESNSTSVWSYHWSRSSSAPGPAPNPRHLASGNTYSITAVTRDDAGSYRCQAKSNKSSVVLLSQPATFSLPLHSLTLTPSNRQVFRGQRFTVRCPVSQSNSPGWMLRQFSPGRRVRKRVLHTDWCSPLGGAASADNSDTCVFTAARGHSGLYWCEGAEGRSNAVNITVSYGTIILKTPAFPVTEGDSVALHCQYWTGNHGQTTFFKNGTEIFTVSSSSSVVTMTVDNVTRGDEGFYKCASRDRKIESPESWLSVRPGRGQPCHPKSVDGYIHHSHLVISVKDAQ</sequence>
<dbReference type="Ensembl" id="ENSMMOT00000009039.1">
    <property type="protein sequence ID" value="ENSMMOP00000008881.1"/>
    <property type="gene ID" value="ENSMMOG00000006859.1"/>
</dbReference>
<dbReference type="PANTHER" id="PTHR11481">
    <property type="entry name" value="IMMUNOGLOBULIN FC RECEPTOR"/>
    <property type="match status" value="1"/>
</dbReference>
<dbReference type="STRING" id="94237.ENSMMOP00000008881"/>
<dbReference type="InterPro" id="IPR007110">
    <property type="entry name" value="Ig-like_dom"/>
</dbReference>
<reference evidence="4" key="1">
    <citation type="submission" date="2025-08" db="UniProtKB">
        <authorList>
            <consortium name="Ensembl"/>
        </authorList>
    </citation>
    <scope>IDENTIFICATION</scope>
</reference>
<dbReference type="SMART" id="SM00409">
    <property type="entry name" value="IG"/>
    <property type="match status" value="3"/>
</dbReference>